<comment type="similarity">
    <text evidence="3">Belongs to the bacterial flagellin family.</text>
</comment>
<dbReference type="PANTHER" id="PTHR42792">
    <property type="entry name" value="FLAGELLIN"/>
    <property type="match status" value="1"/>
</dbReference>
<gene>
    <name evidence="7" type="primary">flgL</name>
    <name evidence="7" type="ORF">ACFQPB_12915</name>
</gene>
<feature type="domain" description="Flagellin N-terminal" evidence="6">
    <location>
        <begin position="15"/>
        <end position="141"/>
    </location>
</feature>
<evidence type="ECO:0000256" key="2">
    <source>
        <dbReference type="ARBA" id="ARBA00004613"/>
    </source>
</evidence>
<evidence type="ECO:0000259" key="6">
    <source>
        <dbReference type="Pfam" id="PF00669"/>
    </source>
</evidence>
<dbReference type="InterPro" id="IPR001029">
    <property type="entry name" value="Flagellin_N"/>
</dbReference>
<dbReference type="SUPFAM" id="SSF64518">
    <property type="entry name" value="Phase 1 flagellin"/>
    <property type="match status" value="1"/>
</dbReference>
<evidence type="ECO:0000256" key="4">
    <source>
        <dbReference type="ARBA" id="ARBA00023143"/>
    </source>
</evidence>
<keyword evidence="4" id="KW-0975">Bacterial flagellum</keyword>
<protein>
    <submittedName>
        <fullName evidence="7">Flagellar hook-associated protein FlgL</fullName>
    </submittedName>
</protein>
<evidence type="ECO:0000256" key="3">
    <source>
        <dbReference type="ARBA" id="ARBA00005709"/>
    </source>
</evidence>
<dbReference type="EMBL" id="JBHTCA010000008">
    <property type="protein sequence ID" value="MFC7409766.1"/>
    <property type="molecule type" value="Genomic_DNA"/>
</dbReference>
<dbReference type="Pfam" id="PF00669">
    <property type="entry name" value="Flagellin_N"/>
    <property type="match status" value="1"/>
</dbReference>
<keyword evidence="8" id="KW-1185">Reference proteome</keyword>
<keyword evidence="5" id="KW-0175">Coiled coil</keyword>
<organism evidence="7 8">
    <name type="scientific">Hydrogenophaga atypica</name>
    <dbReference type="NCBI Taxonomy" id="249409"/>
    <lineage>
        <taxon>Bacteria</taxon>
        <taxon>Pseudomonadati</taxon>
        <taxon>Pseudomonadota</taxon>
        <taxon>Betaproteobacteria</taxon>
        <taxon>Burkholderiales</taxon>
        <taxon>Comamonadaceae</taxon>
        <taxon>Hydrogenophaga</taxon>
    </lineage>
</organism>
<dbReference type="Gene3D" id="1.20.1330.10">
    <property type="entry name" value="f41 fragment of flagellin, N-terminal domain"/>
    <property type="match status" value="2"/>
</dbReference>
<dbReference type="PRINTS" id="PR00207">
    <property type="entry name" value="FLAGELLIN"/>
</dbReference>
<accession>A0ABW2QK14</accession>
<evidence type="ECO:0000256" key="5">
    <source>
        <dbReference type="SAM" id="Coils"/>
    </source>
</evidence>
<sequence length="434" mass="46763">MSIYRVATANTFDRTIQNINRRQSELAQAQEQLSSGKRVNRASDDAVAATLAERAQNRLARVQADQTALEASKSSLTLVEAGLGEANDLMVRARELVVQGGNPVLTQSSREDLARQLEGLREQMLAVANRTDTAGMTLFGGLGGAAKPFLDMYGVPTGVQYEGQIGQYAATETGLPQAVDGNAVWMRVAPGNGNFTVSLDNANQGFVRADQGVVVDAGLAVGLDTGAGYGGYRITMGGTREAPTFEILREITAPPSTEPVPSLPGPQTYQPGTTIEFDGIQLTLTGDPMGIGDPSVPQLPTDPVPNDVVRLTPVDQPTDLFATFQRAIDALRYNGTNQKANITQELDRVLVEMDNGNDRILDTRGRVGEWLNRADSMGEVFADKALFHQKEKSDQEDLDMVQGISDFQNLQLGLQAALQSYGQVQKLSLFQYIA</sequence>
<dbReference type="RefSeq" id="WP_382223885.1">
    <property type="nucleotide sequence ID" value="NZ_JBHTCA010000008.1"/>
</dbReference>
<keyword evidence="7" id="KW-0282">Flagellum</keyword>
<keyword evidence="7" id="KW-0966">Cell projection</keyword>
<evidence type="ECO:0000313" key="8">
    <source>
        <dbReference type="Proteomes" id="UP001596501"/>
    </source>
</evidence>
<proteinExistence type="inferred from homology"/>
<dbReference type="InterPro" id="IPR001492">
    <property type="entry name" value="Flagellin"/>
</dbReference>
<comment type="caution">
    <text evidence="7">The sequence shown here is derived from an EMBL/GenBank/DDBJ whole genome shotgun (WGS) entry which is preliminary data.</text>
</comment>
<feature type="coiled-coil region" evidence="5">
    <location>
        <begin position="12"/>
        <end position="72"/>
    </location>
</feature>
<dbReference type="NCBIfam" id="TIGR02550">
    <property type="entry name" value="flagell_flgL"/>
    <property type="match status" value="1"/>
</dbReference>
<evidence type="ECO:0000313" key="7">
    <source>
        <dbReference type="EMBL" id="MFC7409766.1"/>
    </source>
</evidence>
<evidence type="ECO:0000256" key="1">
    <source>
        <dbReference type="ARBA" id="ARBA00004365"/>
    </source>
</evidence>
<keyword evidence="7" id="KW-0969">Cilium</keyword>
<dbReference type="InterPro" id="IPR013384">
    <property type="entry name" value="Flagell_FlgL"/>
</dbReference>
<name>A0ABW2QK14_9BURK</name>
<dbReference type="Proteomes" id="UP001596501">
    <property type="component" value="Unassembled WGS sequence"/>
</dbReference>
<dbReference type="PANTHER" id="PTHR42792:SF1">
    <property type="entry name" value="FLAGELLAR HOOK-ASSOCIATED PROTEIN 3"/>
    <property type="match status" value="1"/>
</dbReference>
<reference evidence="8" key="1">
    <citation type="journal article" date="2019" name="Int. J. Syst. Evol. Microbiol.">
        <title>The Global Catalogue of Microorganisms (GCM) 10K type strain sequencing project: providing services to taxonomists for standard genome sequencing and annotation.</title>
        <authorList>
            <consortium name="The Broad Institute Genomics Platform"/>
            <consortium name="The Broad Institute Genome Sequencing Center for Infectious Disease"/>
            <person name="Wu L."/>
            <person name="Ma J."/>
        </authorList>
    </citation>
    <scope>NUCLEOTIDE SEQUENCE [LARGE SCALE GENOMIC DNA]</scope>
    <source>
        <strain evidence="8">CGMCC 1.12371</strain>
    </source>
</reference>
<comment type="subcellular location">
    <subcellularLocation>
        <location evidence="1">Bacterial flagellum</location>
    </subcellularLocation>
    <subcellularLocation>
        <location evidence="2">Secreted</location>
    </subcellularLocation>
</comment>